<comment type="caution">
    <text evidence="4">The sequence shown here is derived from an EMBL/GenBank/DDBJ whole genome shotgun (WGS) entry which is preliminary data.</text>
</comment>
<dbReference type="InterPro" id="IPR005468">
    <property type="entry name" value="Avidin/str"/>
</dbReference>
<organism evidence="4 5">
    <name type="scientific">Agaribacillus aureus</name>
    <dbReference type="NCBI Taxonomy" id="3051825"/>
    <lineage>
        <taxon>Bacteria</taxon>
        <taxon>Pseudomonadati</taxon>
        <taxon>Bacteroidota</taxon>
        <taxon>Cytophagia</taxon>
        <taxon>Cytophagales</taxon>
        <taxon>Splendidivirgaceae</taxon>
        <taxon>Agaribacillus</taxon>
    </lineage>
</organism>
<dbReference type="RefSeq" id="WP_346757218.1">
    <property type="nucleotide sequence ID" value="NZ_JAUJEB010000001.1"/>
</dbReference>
<dbReference type="Proteomes" id="UP001172083">
    <property type="component" value="Unassembled WGS sequence"/>
</dbReference>
<dbReference type="Pfam" id="PF01382">
    <property type="entry name" value="Avidin"/>
    <property type="match status" value="1"/>
</dbReference>
<dbReference type="SUPFAM" id="SSF50876">
    <property type="entry name" value="Avidin/streptavidin"/>
    <property type="match status" value="1"/>
</dbReference>
<comment type="subcellular location">
    <subcellularLocation>
        <location evidence="1">Secreted</location>
    </subcellularLocation>
</comment>
<evidence type="ECO:0000256" key="2">
    <source>
        <dbReference type="ARBA" id="ARBA00022525"/>
    </source>
</evidence>
<evidence type="ECO:0000256" key="1">
    <source>
        <dbReference type="ARBA" id="ARBA00004613"/>
    </source>
</evidence>
<evidence type="ECO:0000256" key="3">
    <source>
        <dbReference type="ARBA" id="ARBA00022729"/>
    </source>
</evidence>
<keyword evidence="5" id="KW-1185">Reference proteome</keyword>
<dbReference type="EMBL" id="JAUJEB010000001">
    <property type="protein sequence ID" value="MDN5211891.1"/>
    <property type="molecule type" value="Genomic_DNA"/>
</dbReference>
<name>A0ABT8L3R3_9BACT</name>
<keyword evidence="3" id="KW-0732">Signal</keyword>
<gene>
    <name evidence="4" type="ORF">QQ020_07505</name>
</gene>
<evidence type="ECO:0000313" key="5">
    <source>
        <dbReference type="Proteomes" id="UP001172083"/>
    </source>
</evidence>
<dbReference type="Gene3D" id="2.40.128.30">
    <property type="entry name" value="Avidin-like"/>
    <property type="match status" value="1"/>
</dbReference>
<reference evidence="4" key="1">
    <citation type="submission" date="2023-06" db="EMBL/GenBank/DDBJ databases">
        <title>Genomic of Agaribacillus aureum.</title>
        <authorList>
            <person name="Wang G."/>
        </authorList>
    </citation>
    <scope>NUCLEOTIDE SEQUENCE</scope>
    <source>
        <strain evidence="4">BMA12</strain>
    </source>
</reference>
<sequence>MELIGTWFNNQGYTLFIESSDNHTISGDFRFDTEKGQRRIPIEGVIAPNGKHTFSLLFSIHWSQYIASVDGYTHFCIQLTHESKGIAFDAHWIRHPDRPERKRLKKGILHFSKFDFKELSLN</sequence>
<protein>
    <submittedName>
        <fullName evidence="4">Avidin/streptavidin family protein</fullName>
    </submittedName>
</protein>
<proteinExistence type="predicted"/>
<evidence type="ECO:0000313" key="4">
    <source>
        <dbReference type="EMBL" id="MDN5211891.1"/>
    </source>
</evidence>
<accession>A0ABT8L3R3</accession>
<keyword evidence="2" id="KW-0964">Secreted</keyword>
<dbReference type="InterPro" id="IPR036896">
    <property type="entry name" value="Avidin-like_sf"/>
</dbReference>